<evidence type="ECO:0000313" key="1">
    <source>
        <dbReference type="EMBL" id="EON77409.1"/>
    </source>
</evidence>
<reference evidence="1 2" key="1">
    <citation type="submission" date="2013-02" db="EMBL/GenBank/DDBJ databases">
        <title>A novel strain isolated from Lonar lake, Maharashtra, India.</title>
        <authorList>
            <person name="Singh A."/>
        </authorList>
    </citation>
    <scope>NUCLEOTIDE SEQUENCE [LARGE SCALE GENOMIC DNA]</scope>
    <source>
        <strain evidence="1 2">AK24</strain>
    </source>
</reference>
<dbReference type="EMBL" id="AQHR01000057">
    <property type="protein sequence ID" value="EON77409.1"/>
    <property type="molecule type" value="Genomic_DNA"/>
</dbReference>
<dbReference type="Proteomes" id="UP000013909">
    <property type="component" value="Unassembled WGS sequence"/>
</dbReference>
<evidence type="ECO:0008006" key="3">
    <source>
        <dbReference type="Google" id="ProtNLM"/>
    </source>
</evidence>
<dbReference type="SUPFAM" id="SSF75011">
    <property type="entry name" value="3-carboxy-cis,cis-mucoante lactonizing enzyme"/>
    <property type="match status" value="1"/>
</dbReference>
<dbReference type="STRING" id="1232681.ADIS_2123"/>
<dbReference type="InterPro" id="IPR025316">
    <property type="entry name" value="DUF4221"/>
</dbReference>
<name>R7ZTT1_9BACT</name>
<proteinExistence type="predicted"/>
<protein>
    <recommendedName>
        <fullName evidence="3">DUF4221 domain-containing protein</fullName>
    </recommendedName>
</protein>
<accession>R7ZTT1</accession>
<evidence type="ECO:0000313" key="2">
    <source>
        <dbReference type="Proteomes" id="UP000013909"/>
    </source>
</evidence>
<dbReference type="PROSITE" id="PS51257">
    <property type="entry name" value="PROKAR_LIPOPROTEIN"/>
    <property type="match status" value="1"/>
</dbReference>
<sequence length="379" mass="44144">MTIRVVLLCILFAACKESGKPSLTLKSSEEVLITPKVLMSTNPAHIRFVESDSGQYLFFINHISRNPQFIDFESGELVKEIIHHNDGPNSMRNRTGVGLLEGDSIWVTFSPSSIGCVNFSSEVIFKRVIDNSPIPLTYLASDFHQSLYRHQNKIFGMQPSFMSHHAMDKKDIRNHPLVYSYDVELDLVKWYDVYYPDDYWDQGKKISNFSWARRENKLYISPWYHHEIQVFDMDSESVVDRVIVKSENINRFNYVNNPPGSNEEALLARIGSDQYGILLYDKYRDCFYRFYNPGYSDENAYSIEVLWKFRRSRPVTGLMVLDKDLNVLGEYVFEKFQIHAGSNMFVGKKGLYLSLNNENSPDFNEETLRYLVVQFNKPE</sequence>
<comment type="caution">
    <text evidence="1">The sequence shown here is derived from an EMBL/GenBank/DDBJ whole genome shotgun (WGS) entry which is preliminary data.</text>
</comment>
<keyword evidence="2" id="KW-1185">Reference proteome</keyword>
<gene>
    <name evidence="1" type="ORF">ADIS_2123</name>
</gene>
<organism evidence="1 2">
    <name type="scientific">Lunatimonas lonarensis</name>
    <dbReference type="NCBI Taxonomy" id="1232681"/>
    <lineage>
        <taxon>Bacteria</taxon>
        <taxon>Pseudomonadati</taxon>
        <taxon>Bacteroidota</taxon>
        <taxon>Cytophagia</taxon>
        <taxon>Cytophagales</taxon>
        <taxon>Cyclobacteriaceae</taxon>
    </lineage>
</organism>
<dbReference type="Pfam" id="PF13970">
    <property type="entry name" value="DUF4221"/>
    <property type="match status" value="1"/>
</dbReference>
<dbReference type="AlphaFoldDB" id="R7ZTT1"/>
<dbReference type="OrthoDB" id="836114at2"/>
<dbReference type="RefSeq" id="WP_010854261.1">
    <property type="nucleotide sequence ID" value="NZ_AQHR01000057.1"/>
</dbReference>